<dbReference type="Proteomes" id="UP001066276">
    <property type="component" value="Chromosome 3_1"/>
</dbReference>
<evidence type="ECO:0000313" key="3">
    <source>
        <dbReference type="Proteomes" id="UP001066276"/>
    </source>
</evidence>
<sequence length="98" mass="10203">MEAPQSSDKGSRPHPSSWGSALLGGAAPPGALLSKPMCAICVQYVCPTQSVRRPTPGVVWAPRKGKITWAGAGGYAANSDAMLATPPGKQLLVREIYK</sequence>
<name>A0AAV7UE87_PLEWA</name>
<dbReference type="AlphaFoldDB" id="A0AAV7UE87"/>
<keyword evidence="3" id="KW-1185">Reference proteome</keyword>
<proteinExistence type="predicted"/>
<protein>
    <submittedName>
        <fullName evidence="2">Uncharacterized protein</fullName>
    </submittedName>
</protein>
<gene>
    <name evidence="2" type="ORF">NDU88_003501</name>
</gene>
<evidence type="ECO:0000256" key="1">
    <source>
        <dbReference type="SAM" id="MobiDB-lite"/>
    </source>
</evidence>
<evidence type="ECO:0000313" key="2">
    <source>
        <dbReference type="EMBL" id="KAJ1186720.1"/>
    </source>
</evidence>
<comment type="caution">
    <text evidence="2">The sequence shown here is derived from an EMBL/GenBank/DDBJ whole genome shotgun (WGS) entry which is preliminary data.</text>
</comment>
<accession>A0AAV7UE87</accession>
<dbReference type="EMBL" id="JANPWB010000005">
    <property type="protein sequence ID" value="KAJ1186720.1"/>
    <property type="molecule type" value="Genomic_DNA"/>
</dbReference>
<feature type="region of interest" description="Disordered" evidence="1">
    <location>
        <begin position="1"/>
        <end position="22"/>
    </location>
</feature>
<reference evidence="2" key="1">
    <citation type="journal article" date="2022" name="bioRxiv">
        <title>Sequencing and chromosome-scale assembly of the giantPleurodeles waltlgenome.</title>
        <authorList>
            <person name="Brown T."/>
            <person name="Elewa A."/>
            <person name="Iarovenko S."/>
            <person name="Subramanian E."/>
            <person name="Araus A.J."/>
            <person name="Petzold A."/>
            <person name="Susuki M."/>
            <person name="Suzuki K.-i.T."/>
            <person name="Hayashi T."/>
            <person name="Toyoda A."/>
            <person name="Oliveira C."/>
            <person name="Osipova E."/>
            <person name="Leigh N.D."/>
            <person name="Simon A."/>
            <person name="Yun M.H."/>
        </authorList>
    </citation>
    <scope>NUCLEOTIDE SEQUENCE</scope>
    <source>
        <strain evidence="2">20211129_DDA</strain>
        <tissue evidence="2">Liver</tissue>
    </source>
</reference>
<organism evidence="2 3">
    <name type="scientific">Pleurodeles waltl</name>
    <name type="common">Iberian ribbed newt</name>
    <dbReference type="NCBI Taxonomy" id="8319"/>
    <lineage>
        <taxon>Eukaryota</taxon>
        <taxon>Metazoa</taxon>
        <taxon>Chordata</taxon>
        <taxon>Craniata</taxon>
        <taxon>Vertebrata</taxon>
        <taxon>Euteleostomi</taxon>
        <taxon>Amphibia</taxon>
        <taxon>Batrachia</taxon>
        <taxon>Caudata</taxon>
        <taxon>Salamandroidea</taxon>
        <taxon>Salamandridae</taxon>
        <taxon>Pleurodelinae</taxon>
        <taxon>Pleurodeles</taxon>
    </lineage>
</organism>